<dbReference type="PROSITE" id="PS00595">
    <property type="entry name" value="AA_TRANSFER_CLASS_5"/>
    <property type="match status" value="1"/>
</dbReference>
<accession>A0A7I8DM34</accession>
<protein>
    <submittedName>
        <fullName evidence="7">Selenocysteine lyase</fullName>
    </submittedName>
</protein>
<dbReference type="GO" id="GO:0031071">
    <property type="term" value="F:cysteine desulfurase activity"/>
    <property type="evidence" value="ECO:0007669"/>
    <property type="project" value="UniProtKB-EC"/>
</dbReference>
<keyword evidence="8" id="KW-1185">Reference proteome</keyword>
<dbReference type="Proteomes" id="UP000515703">
    <property type="component" value="Chromosome"/>
</dbReference>
<feature type="domain" description="Aminotransferase class V" evidence="6">
    <location>
        <begin position="29"/>
        <end position="384"/>
    </location>
</feature>
<reference evidence="7 8" key="2">
    <citation type="submission" date="2020-08" db="EMBL/GenBank/DDBJ databases">
        <authorList>
            <person name="Ueki A."/>
            <person name="Tonouchi A."/>
        </authorList>
    </citation>
    <scope>NUCLEOTIDE SEQUENCE [LARGE SCALE GENOMIC DNA]</scope>
    <source>
        <strain evidence="7 8">CTTW</strain>
    </source>
</reference>
<keyword evidence="3" id="KW-0663">Pyridoxal phosphate</keyword>
<dbReference type="Gene3D" id="3.90.1150.10">
    <property type="entry name" value="Aspartate Aminotransferase, domain 1"/>
    <property type="match status" value="1"/>
</dbReference>
<dbReference type="Pfam" id="PF00266">
    <property type="entry name" value="Aminotran_5"/>
    <property type="match status" value="1"/>
</dbReference>
<dbReference type="InterPro" id="IPR020578">
    <property type="entry name" value="Aminotrans_V_PyrdxlP_BS"/>
</dbReference>
<dbReference type="RefSeq" id="WP_185258675.1">
    <property type="nucleotide sequence ID" value="NZ_AP023368.1"/>
</dbReference>
<dbReference type="Gene3D" id="3.40.640.10">
    <property type="entry name" value="Type I PLP-dependent aspartate aminotransferase-like (Major domain)"/>
    <property type="match status" value="1"/>
</dbReference>
<dbReference type="PANTHER" id="PTHR43586:SF8">
    <property type="entry name" value="CYSTEINE DESULFURASE 1, CHLOROPLASTIC"/>
    <property type="match status" value="1"/>
</dbReference>
<proteinExistence type="inferred from homology"/>
<reference evidence="7 8" key="1">
    <citation type="submission" date="2020-08" db="EMBL/GenBank/DDBJ databases">
        <title>Draft genome sequencing of an Anaerocolumna strain isolated from anoxic soil subjected to BSD treatment.</title>
        <authorList>
            <person name="Uek A."/>
            <person name="Tonouchi A."/>
        </authorList>
    </citation>
    <scope>NUCLEOTIDE SEQUENCE [LARGE SCALE GENOMIC DNA]</scope>
    <source>
        <strain evidence="7 8">CTTW</strain>
    </source>
</reference>
<sequence length="454" mass="51819">MKNYFDKFKMNIIGDGYKPQFNEYGKKIIYADWAASGRLYHDIEMEIIDNYGPLYSNFHSEGNYISYKTELAYNQSKNIIRIHFGANDNYAVIACGHGMTSAINRLQMILINQYKNSKNIIIFLTPYEHNSNFITWKNNNINCVILKLKENGQIDLNDMEIKLKKYFKNENVLIGFFCACSNVNGVKVDLLPLCNLMKLFSGIVCVDYTTIAPYDVLNIEKLRIDALVFSTHKFVGGVGGPGILIISKDLYKLKVPTQVGGGTVKWINPWGEILYKDNIEEREEAGTPPILPVIKAGLAIKLKEKIGVDNIVSREIDITKKMLSEMKKIRNIVIYDSNIENRLPIISFNFINVSYIEGVKILDQKYGIQVRGGCCCASIYGHHLLNISSEESNIICQNIIKNEEKINKKGWIRVSLSPFVLDDEIYYICDSIRKIADGMEEYDKESKGNRRKLS</sequence>
<evidence type="ECO:0000259" key="6">
    <source>
        <dbReference type="Pfam" id="PF00266"/>
    </source>
</evidence>
<evidence type="ECO:0000256" key="1">
    <source>
        <dbReference type="ARBA" id="ARBA00001933"/>
    </source>
</evidence>
<dbReference type="InterPro" id="IPR015424">
    <property type="entry name" value="PyrdxlP-dep_Trfase"/>
</dbReference>
<dbReference type="InterPro" id="IPR015422">
    <property type="entry name" value="PyrdxlP-dep_Trfase_small"/>
</dbReference>
<dbReference type="PANTHER" id="PTHR43586">
    <property type="entry name" value="CYSTEINE DESULFURASE"/>
    <property type="match status" value="1"/>
</dbReference>
<evidence type="ECO:0000313" key="8">
    <source>
        <dbReference type="Proteomes" id="UP000515703"/>
    </source>
</evidence>
<dbReference type="SUPFAM" id="SSF53383">
    <property type="entry name" value="PLP-dependent transferases"/>
    <property type="match status" value="1"/>
</dbReference>
<dbReference type="InterPro" id="IPR000192">
    <property type="entry name" value="Aminotrans_V_dom"/>
</dbReference>
<evidence type="ECO:0000256" key="5">
    <source>
        <dbReference type="RuleBase" id="RU004504"/>
    </source>
</evidence>
<dbReference type="AlphaFoldDB" id="A0A7I8DM34"/>
<evidence type="ECO:0000256" key="4">
    <source>
        <dbReference type="ARBA" id="ARBA00050776"/>
    </source>
</evidence>
<evidence type="ECO:0000256" key="2">
    <source>
        <dbReference type="ARBA" id="ARBA00010447"/>
    </source>
</evidence>
<organism evidence="7 8">
    <name type="scientific">Anaerocolumna chitinilytica</name>
    <dbReference type="NCBI Taxonomy" id="1727145"/>
    <lineage>
        <taxon>Bacteria</taxon>
        <taxon>Bacillati</taxon>
        <taxon>Bacillota</taxon>
        <taxon>Clostridia</taxon>
        <taxon>Lachnospirales</taxon>
        <taxon>Lachnospiraceae</taxon>
        <taxon>Anaerocolumna</taxon>
    </lineage>
</organism>
<name>A0A7I8DM34_9FIRM</name>
<dbReference type="EMBL" id="AP023368">
    <property type="protein sequence ID" value="BCJ98341.1"/>
    <property type="molecule type" value="Genomic_DNA"/>
</dbReference>
<comment type="cofactor">
    <cofactor evidence="1 5">
        <name>pyridoxal 5'-phosphate</name>
        <dbReference type="ChEBI" id="CHEBI:597326"/>
    </cofactor>
</comment>
<evidence type="ECO:0000256" key="3">
    <source>
        <dbReference type="ARBA" id="ARBA00022898"/>
    </source>
</evidence>
<gene>
    <name evidence="7" type="ORF">bsdcttw_13820</name>
</gene>
<dbReference type="GO" id="GO:0016829">
    <property type="term" value="F:lyase activity"/>
    <property type="evidence" value="ECO:0007669"/>
    <property type="project" value="UniProtKB-KW"/>
</dbReference>
<evidence type="ECO:0000313" key="7">
    <source>
        <dbReference type="EMBL" id="BCJ98341.1"/>
    </source>
</evidence>
<comment type="catalytic activity">
    <reaction evidence="4">
        <text>(sulfur carrier)-H + L-cysteine = (sulfur carrier)-SH + L-alanine</text>
        <dbReference type="Rhea" id="RHEA:43892"/>
        <dbReference type="Rhea" id="RHEA-COMP:14737"/>
        <dbReference type="Rhea" id="RHEA-COMP:14739"/>
        <dbReference type="ChEBI" id="CHEBI:29917"/>
        <dbReference type="ChEBI" id="CHEBI:35235"/>
        <dbReference type="ChEBI" id="CHEBI:57972"/>
        <dbReference type="ChEBI" id="CHEBI:64428"/>
        <dbReference type="EC" id="2.8.1.7"/>
    </reaction>
</comment>
<comment type="similarity">
    <text evidence="2">Belongs to the class-V pyridoxal-phosphate-dependent aminotransferase family. Csd subfamily.</text>
</comment>
<keyword evidence="7" id="KW-0456">Lyase</keyword>
<dbReference type="KEGG" id="acht:bsdcttw_13820"/>
<dbReference type="InterPro" id="IPR015421">
    <property type="entry name" value="PyrdxlP-dep_Trfase_major"/>
</dbReference>